<proteinExistence type="predicted"/>
<organism evidence="2">
    <name type="scientific">Glycine soja</name>
    <name type="common">Wild soybean</name>
    <dbReference type="NCBI Taxonomy" id="3848"/>
    <lineage>
        <taxon>Eukaryota</taxon>
        <taxon>Viridiplantae</taxon>
        <taxon>Streptophyta</taxon>
        <taxon>Embryophyta</taxon>
        <taxon>Tracheophyta</taxon>
        <taxon>Spermatophyta</taxon>
        <taxon>Magnoliopsida</taxon>
        <taxon>eudicotyledons</taxon>
        <taxon>Gunneridae</taxon>
        <taxon>Pentapetalae</taxon>
        <taxon>rosids</taxon>
        <taxon>fabids</taxon>
        <taxon>Fabales</taxon>
        <taxon>Fabaceae</taxon>
        <taxon>Papilionoideae</taxon>
        <taxon>50 kb inversion clade</taxon>
        <taxon>NPAAA clade</taxon>
        <taxon>indigoferoid/millettioid clade</taxon>
        <taxon>Phaseoleae</taxon>
        <taxon>Glycine</taxon>
        <taxon>Glycine subgen. Soja</taxon>
    </lineage>
</organism>
<accession>A0A0B2PC83</accession>
<dbReference type="Proteomes" id="UP000053555">
    <property type="component" value="Unassembled WGS sequence"/>
</dbReference>
<dbReference type="AlphaFoldDB" id="A0A0B2PC83"/>
<protein>
    <submittedName>
        <fullName evidence="2">Uncharacterized protein</fullName>
    </submittedName>
</protein>
<gene>
    <name evidence="2" type="ORF">glysoja_042971</name>
</gene>
<sequence length="69" mass="7678">MNMKMSYSALLVLFLSLTFFTLLTLAGLGFSPLKPASRMAPPRCHDCSISRPAPYKPPPLYRYTSKGKP</sequence>
<evidence type="ECO:0000256" key="1">
    <source>
        <dbReference type="SAM" id="MobiDB-lite"/>
    </source>
</evidence>
<feature type="region of interest" description="Disordered" evidence="1">
    <location>
        <begin position="47"/>
        <end position="69"/>
    </location>
</feature>
<name>A0A0B2PC83_GLYSO</name>
<reference evidence="2" key="1">
    <citation type="submission" date="2014-07" db="EMBL/GenBank/DDBJ databases">
        <title>Identification of a novel salt tolerance gene in wild soybean by whole-genome sequencing.</title>
        <authorList>
            <person name="Lam H.-M."/>
            <person name="Qi X."/>
            <person name="Li M.-W."/>
            <person name="Liu X."/>
            <person name="Xie M."/>
            <person name="Ni M."/>
            <person name="Xu X."/>
        </authorList>
    </citation>
    <scope>NUCLEOTIDE SEQUENCE [LARGE SCALE GENOMIC DNA]</scope>
    <source>
        <tissue evidence="2">Root</tissue>
    </source>
</reference>
<dbReference type="EMBL" id="KN668607">
    <property type="protein sequence ID" value="KHN05248.1"/>
    <property type="molecule type" value="Genomic_DNA"/>
</dbReference>
<evidence type="ECO:0000313" key="2">
    <source>
        <dbReference type="EMBL" id="KHN05248.1"/>
    </source>
</evidence>